<reference evidence="1 2" key="1">
    <citation type="submission" date="2024-04" db="EMBL/GenBank/DDBJ databases">
        <title>Okeanomitos corallinicola gen. &amp; sp. nov. (Nostocales, Cyanobacteria), a new toxic marine heterocyst-forming cyanobacterium from a coral reef.</title>
        <authorList>
            <person name="Li H."/>
            <person name="Li R."/>
            <person name="Kang J."/>
            <person name="Hii K.S."/>
            <person name="Mohamed H.F."/>
            <person name="Xu X."/>
            <person name="Luo Z."/>
        </authorList>
    </citation>
    <scope>NUCLEOTIDE SEQUENCE [LARGE SCALE GENOMIC DNA]</scope>
    <source>
        <strain evidence="1 2">TIOX110</strain>
    </source>
</reference>
<dbReference type="EMBL" id="CP150886">
    <property type="protein sequence ID" value="WZB88982.1"/>
    <property type="molecule type" value="Genomic_DNA"/>
</dbReference>
<keyword evidence="2" id="KW-1185">Reference proteome</keyword>
<evidence type="ECO:0000313" key="1">
    <source>
        <dbReference type="EMBL" id="WZB88982.1"/>
    </source>
</evidence>
<protein>
    <submittedName>
        <fullName evidence="1">DUF2288 domain-containing protein</fullName>
    </submittedName>
</protein>
<dbReference type="InterPro" id="IPR018741">
    <property type="entry name" value="DUF2288"/>
</dbReference>
<dbReference type="RefSeq" id="WP_353931887.1">
    <property type="nucleotide sequence ID" value="NZ_CP150886.1"/>
</dbReference>
<evidence type="ECO:0000313" key="2">
    <source>
        <dbReference type="Proteomes" id="UP001483337"/>
    </source>
</evidence>
<gene>
    <name evidence="1" type="ORF">WJM97_04690</name>
</gene>
<name>A0ABZ2UUA5_9CYAN</name>
<sequence length="98" mass="11052">MSDLKEQLKANLDEAEWDWLVPHAQRDAIIVVTDGLDILDVGEAIASDNLPAVQNWIDEQLLTKPTPEQLGNWNSDRAKRFNALIVEPYVLIQEKTAS</sequence>
<organism evidence="1 2">
    <name type="scientific">Okeanomitos corallinicola TIOX110</name>
    <dbReference type="NCBI Taxonomy" id="3133117"/>
    <lineage>
        <taxon>Bacteria</taxon>
        <taxon>Bacillati</taxon>
        <taxon>Cyanobacteriota</taxon>
        <taxon>Cyanophyceae</taxon>
        <taxon>Nostocales</taxon>
        <taxon>Aphanizomenonaceae</taxon>
        <taxon>Okeanomitos</taxon>
    </lineage>
</organism>
<proteinExistence type="predicted"/>
<accession>A0ABZ2UUA5</accession>
<dbReference type="Pfam" id="PF10052">
    <property type="entry name" value="DUF2288"/>
    <property type="match status" value="1"/>
</dbReference>
<dbReference type="Proteomes" id="UP001483337">
    <property type="component" value="Chromosome"/>
</dbReference>